<dbReference type="GO" id="GO:0045333">
    <property type="term" value="P:cellular respiration"/>
    <property type="evidence" value="ECO:0007669"/>
    <property type="project" value="TreeGrafter"/>
</dbReference>
<evidence type="ECO:0000259" key="1">
    <source>
        <dbReference type="Pfam" id="PF16860"/>
    </source>
</evidence>
<dbReference type="PANTHER" id="PTHR47106">
    <property type="entry name" value="COILED-COIL-HELIX-COILED-COIL-HELIX DOMAIN-CONTAINING PROTEIN 5"/>
    <property type="match status" value="1"/>
</dbReference>
<dbReference type="GO" id="GO:0005758">
    <property type="term" value="C:mitochondrial intermembrane space"/>
    <property type="evidence" value="ECO:0007669"/>
    <property type="project" value="TreeGrafter"/>
</dbReference>
<keyword evidence="3" id="KW-1185">Reference proteome</keyword>
<sequence length="97" mass="10857">MDDILDLVSEHCANELNAYSDCVGQNPSDWGSKCKELETKLTVCSEKFVKDLQTVKTKCSTAILDYEGCIFMNQSNPESCIDQLKKLYDCTNSVFGD</sequence>
<dbReference type="Pfam" id="PF16860">
    <property type="entry name" value="CX9C"/>
    <property type="match status" value="2"/>
</dbReference>
<feature type="domain" description="IMS import disulfide relay-system CHCH-CHCH-like Cx9C" evidence="1">
    <location>
        <begin position="5"/>
        <end position="47"/>
    </location>
</feature>
<feature type="domain" description="IMS import disulfide relay-system CHCH-CHCH-like Cx9C" evidence="1">
    <location>
        <begin position="52"/>
        <end position="93"/>
    </location>
</feature>
<organism evidence="2 3">
    <name type="scientific">Zancudomyces culisetae</name>
    <name type="common">Gut fungus</name>
    <name type="synonym">Smittium culisetae</name>
    <dbReference type="NCBI Taxonomy" id="1213189"/>
    <lineage>
        <taxon>Eukaryota</taxon>
        <taxon>Fungi</taxon>
        <taxon>Fungi incertae sedis</taxon>
        <taxon>Zoopagomycota</taxon>
        <taxon>Kickxellomycotina</taxon>
        <taxon>Harpellomycetes</taxon>
        <taxon>Harpellales</taxon>
        <taxon>Legeriomycetaceae</taxon>
        <taxon>Zancudomyces</taxon>
    </lineage>
</organism>
<dbReference type="InterPro" id="IPR052848">
    <property type="entry name" value="CHCH_domain-containing_protein"/>
</dbReference>
<dbReference type="Gene3D" id="1.10.287.2900">
    <property type="match status" value="2"/>
</dbReference>
<dbReference type="Proteomes" id="UP000188320">
    <property type="component" value="Unassembled WGS sequence"/>
</dbReference>
<protein>
    <submittedName>
        <fullName evidence="2">Coiled-coil-helix-coiled-coil-helix domain-containing protein 5</fullName>
    </submittedName>
</protein>
<dbReference type="OrthoDB" id="2581252at2759"/>
<evidence type="ECO:0000313" key="3">
    <source>
        <dbReference type="Proteomes" id="UP000188320"/>
    </source>
</evidence>
<name>A0A1R1PSF9_ZANCU</name>
<proteinExistence type="predicted"/>
<accession>A0A1R1PSF9</accession>
<dbReference type="PROSITE" id="PS51808">
    <property type="entry name" value="CHCH"/>
    <property type="match status" value="1"/>
</dbReference>
<comment type="caution">
    <text evidence="2">The sequence shown here is derived from an EMBL/GenBank/DDBJ whole genome shotgun (WGS) entry which is preliminary data.</text>
</comment>
<dbReference type="AlphaFoldDB" id="A0A1R1PSF9"/>
<reference evidence="3" key="1">
    <citation type="submission" date="2017-01" db="EMBL/GenBank/DDBJ databases">
        <authorList>
            <person name="Wang Y."/>
            <person name="White M."/>
            <person name="Kvist S."/>
            <person name="Moncalvo J.-M."/>
        </authorList>
    </citation>
    <scope>NUCLEOTIDE SEQUENCE [LARGE SCALE GENOMIC DNA]</scope>
    <source>
        <strain evidence="3">COL-18-3</strain>
    </source>
</reference>
<dbReference type="EMBL" id="LSSK01000291">
    <property type="protein sequence ID" value="OMH83898.1"/>
    <property type="molecule type" value="Genomic_DNA"/>
</dbReference>
<dbReference type="InterPro" id="IPR031731">
    <property type="entry name" value="CX9C"/>
</dbReference>
<evidence type="ECO:0000313" key="2">
    <source>
        <dbReference type="EMBL" id="OMH83898.1"/>
    </source>
</evidence>
<dbReference type="PANTHER" id="PTHR47106:SF1">
    <property type="entry name" value="COILED-COIL-HELIX-COILED-COIL-HELIX DOMAIN-CONTAINING PROTEIN 5"/>
    <property type="match status" value="1"/>
</dbReference>
<gene>
    <name evidence="2" type="ORF">AX774_g2596</name>
</gene>